<evidence type="ECO:0000256" key="1">
    <source>
        <dbReference type="ARBA" id="ARBA00004370"/>
    </source>
</evidence>
<dbReference type="EC" id="2.7.11.1" evidence="3"/>
<dbReference type="InterPro" id="IPR017441">
    <property type="entry name" value="Protein_kinase_ATP_BS"/>
</dbReference>
<evidence type="ECO:0000256" key="12">
    <source>
        <dbReference type="PROSITE-ProRule" id="PRU10141"/>
    </source>
</evidence>
<dbReference type="InterPro" id="IPR001245">
    <property type="entry name" value="Ser-Thr/Tyr_kinase_cat_dom"/>
</dbReference>
<dbReference type="PROSITE" id="PS50011">
    <property type="entry name" value="PROTEIN_KINASE_DOM"/>
    <property type="match status" value="1"/>
</dbReference>
<dbReference type="InterPro" id="IPR011009">
    <property type="entry name" value="Kinase-like_dom_sf"/>
</dbReference>
<dbReference type="InterPro" id="IPR008271">
    <property type="entry name" value="Ser/Thr_kinase_AS"/>
</dbReference>
<dbReference type="Gene3D" id="1.10.510.10">
    <property type="entry name" value="Transferase(Phosphotransferase) domain 1"/>
    <property type="match status" value="1"/>
</dbReference>
<evidence type="ECO:0000256" key="4">
    <source>
        <dbReference type="ARBA" id="ARBA00022527"/>
    </source>
</evidence>
<comment type="similarity">
    <text evidence="2">Belongs to the protein kinase superfamily. TKL Ser/Thr protein kinase family. RAF subfamily.</text>
</comment>
<dbReference type="EMBL" id="KF366904">
    <property type="protein sequence ID" value="AGY55072.1"/>
    <property type="molecule type" value="mRNA"/>
</dbReference>
<keyword evidence="9" id="KW-0472">Membrane</keyword>
<organism evidence="15">
    <name type="scientific">Dunaliella salina</name>
    <name type="common">Green alga</name>
    <name type="synonym">Protococcus salinus</name>
    <dbReference type="NCBI Taxonomy" id="3046"/>
    <lineage>
        <taxon>Eukaryota</taxon>
        <taxon>Viridiplantae</taxon>
        <taxon>Chlorophyta</taxon>
        <taxon>core chlorophytes</taxon>
        <taxon>Chlorophyceae</taxon>
        <taxon>CS clade</taxon>
        <taxon>Chlamydomonadales</taxon>
        <taxon>Dunaliellaceae</taxon>
        <taxon>Dunaliella</taxon>
    </lineage>
</organism>
<evidence type="ECO:0000256" key="3">
    <source>
        <dbReference type="ARBA" id="ARBA00012513"/>
    </source>
</evidence>
<dbReference type="InterPro" id="IPR000719">
    <property type="entry name" value="Prot_kinase_dom"/>
</dbReference>
<evidence type="ECO:0000256" key="8">
    <source>
        <dbReference type="ARBA" id="ARBA00022840"/>
    </source>
</evidence>
<evidence type="ECO:0000256" key="10">
    <source>
        <dbReference type="ARBA" id="ARBA00047899"/>
    </source>
</evidence>
<dbReference type="Pfam" id="PF07714">
    <property type="entry name" value="PK_Tyr_Ser-Thr"/>
    <property type="match status" value="1"/>
</dbReference>
<evidence type="ECO:0000256" key="5">
    <source>
        <dbReference type="ARBA" id="ARBA00022679"/>
    </source>
</evidence>
<dbReference type="Gene3D" id="3.30.200.20">
    <property type="entry name" value="Phosphorylase Kinase, domain 1"/>
    <property type="match status" value="1"/>
</dbReference>
<dbReference type="GO" id="GO:0005524">
    <property type="term" value="F:ATP binding"/>
    <property type="evidence" value="ECO:0007669"/>
    <property type="project" value="UniProtKB-UniRule"/>
</dbReference>
<evidence type="ECO:0000259" key="14">
    <source>
        <dbReference type="PROSITE" id="PS50011"/>
    </source>
</evidence>
<protein>
    <recommendedName>
        <fullName evidence="3">non-specific serine/threonine protein kinase</fullName>
        <ecNumber evidence="3">2.7.11.1</ecNumber>
    </recommendedName>
</protein>
<proteinExistence type="evidence at transcript level"/>
<keyword evidence="8 12" id="KW-0067">ATP-binding</keyword>
<dbReference type="PROSITE" id="PS00107">
    <property type="entry name" value="PROTEIN_KINASE_ATP"/>
    <property type="match status" value="1"/>
</dbReference>
<dbReference type="PANTHER" id="PTHR44329:SF298">
    <property type="entry name" value="MIXED LINEAGE KINASE DOMAIN-LIKE PROTEIN"/>
    <property type="match status" value="1"/>
</dbReference>
<keyword evidence="7 15" id="KW-0418">Kinase</keyword>
<dbReference type="SMART" id="SM00220">
    <property type="entry name" value="S_TKc"/>
    <property type="match status" value="1"/>
</dbReference>
<dbReference type="FunFam" id="3.30.200.20:FF:000060">
    <property type="entry name" value="Serine/threonine-protein kinase isoform 1"/>
    <property type="match status" value="1"/>
</dbReference>
<dbReference type="PROSITE" id="PS00108">
    <property type="entry name" value="PROTEIN_KINASE_ST"/>
    <property type="match status" value="1"/>
</dbReference>
<name>U5Q957_DUNSA</name>
<dbReference type="PIRSF" id="PIRSF000654">
    <property type="entry name" value="Integrin-linked_kinase"/>
    <property type="match status" value="1"/>
</dbReference>
<evidence type="ECO:0000256" key="2">
    <source>
        <dbReference type="ARBA" id="ARBA00010507"/>
    </source>
</evidence>
<evidence type="ECO:0000313" key="15">
    <source>
        <dbReference type="EMBL" id="AGY55072.1"/>
    </source>
</evidence>
<feature type="domain" description="Protein kinase" evidence="14">
    <location>
        <begin position="18"/>
        <end position="276"/>
    </location>
</feature>
<dbReference type="GO" id="GO:0004674">
    <property type="term" value="F:protein serine/threonine kinase activity"/>
    <property type="evidence" value="ECO:0007669"/>
    <property type="project" value="UniProtKB-KW"/>
</dbReference>
<dbReference type="PANTHER" id="PTHR44329">
    <property type="entry name" value="SERINE/THREONINE-PROTEIN KINASE TNNI3K-RELATED"/>
    <property type="match status" value="1"/>
</dbReference>
<accession>U5Q957</accession>
<evidence type="ECO:0000256" key="6">
    <source>
        <dbReference type="ARBA" id="ARBA00022741"/>
    </source>
</evidence>
<sequence>MPEPVSIKIKPYFNLEELEYSKRVGGGSFGEVYKGTLHGTDVAIKVFLDECLSDKACREFKHEVNLMSHLRHPNIVLFMGAVIQPTQLAIVSEFVPRGSFFKLLHCTHAHIHPRRLLLMALDIARGMNYLHSIGPKVVHRDLKSPNLLVDMDWTIKIADFGMSFANALTSSTPKSSTGTPHWMAPEVLRSERATAASDVFSYGVILWECVTRQVPWEGLDVVQILSAVGLRQKRLNIPHDLDPKLAQLIRACFEEEPQMRPDFKTILEKLNSMEVLLPSPSCMAAREAEVQS</sequence>
<dbReference type="AlphaFoldDB" id="U5Q957"/>
<dbReference type="FunFam" id="1.10.510.10:FF:000476">
    <property type="entry name" value="PAS domain-containing protein tyrosine kinase family protein"/>
    <property type="match status" value="1"/>
</dbReference>
<dbReference type="SUPFAM" id="SSF56112">
    <property type="entry name" value="Protein kinase-like (PK-like)"/>
    <property type="match status" value="1"/>
</dbReference>
<evidence type="ECO:0000256" key="9">
    <source>
        <dbReference type="ARBA" id="ARBA00023136"/>
    </source>
</evidence>
<comment type="subcellular location">
    <subcellularLocation>
        <location evidence="1">Membrane</location>
    </subcellularLocation>
</comment>
<comment type="catalytic activity">
    <reaction evidence="11">
        <text>L-seryl-[protein] + ATP = O-phospho-L-seryl-[protein] + ADP + H(+)</text>
        <dbReference type="Rhea" id="RHEA:17989"/>
        <dbReference type="Rhea" id="RHEA-COMP:9863"/>
        <dbReference type="Rhea" id="RHEA-COMP:11604"/>
        <dbReference type="ChEBI" id="CHEBI:15378"/>
        <dbReference type="ChEBI" id="CHEBI:29999"/>
        <dbReference type="ChEBI" id="CHEBI:30616"/>
        <dbReference type="ChEBI" id="CHEBI:83421"/>
        <dbReference type="ChEBI" id="CHEBI:456216"/>
        <dbReference type="EC" id="2.7.11.1"/>
    </reaction>
</comment>
<keyword evidence="5" id="KW-0808">Transferase</keyword>
<keyword evidence="4 13" id="KW-0723">Serine/threonine-protein kinase</keyword>
<dbReference type="CDD" id="cd13999">
    <property type="entry name" value="STKc_MAP3K-like"/>
    <property type="match status" value="1"/>
</dbReference>
<keyword evidence="6 12" id="KW-0547">Nucleotide-binding</keyword>
<dbReference type="InterPro" id="IPR051681">
    <property type="entry name" value="Ser/Thr_Kinases-Pseudokinases"/>
</dbReference>
<evidence type="ECO:0000256" key="13">
    <source>
        <dbReference type="RuleBase" id="RU000304"/>
    </source>
</evidence>
<dbReference type="SMR" id="U5Q957"/>
<gene>
    <name evidence="15" type="primary">MAPKKK</name>
</gene>
<dbReference type="PRINTS" id="PR00109">
    <property type="entry name" value="TYRKINASE"/>
</dbReference>
<dbReference type="GO" id="GO:0016020">
    <property type="term" value="C:membrane"/>
    <property type="evidence" value="ECO:0007669"/>
    <property type="project" value="UniProtKB-SubCell"/>
</dbReference>
<feature type="binding site" evidence="12">
    <location>
        <position position="45"/>
    </location>
    <ligand>
        <name>ATP</name>
        <dbReference type="ChEBI" id="CHEBI:30616"/>
    </ligand>
</feature>
<reference evidence="15" key="1">
    <citation type="submission" date="2013-07" db="EMBL/GenBank/DDBJ databases">
        <title>The cloning of MAPKKK gene from Dunaliella salina.</title>
        <authorList>
            <person name="Chai X."/>
            <person name="Wang Y."/>
        </authorList>
    </citation>
    <scope>NUCLEOTIDE SEQUENCE</scope>
</reference>
<evidence type="ECO:0000256" key="7">
    <source>
        <dbReference type="ARBA" id="ARBA00022777"/>
    </source>
</evidence>
<evidence type="ECO:0000256" key="11">
    <source>
        <dbReference type="ARBA" id="ARBA00048679"/>
    </source>
</evidence>
<comment type="catalytic activity">
    <reaction evidence="10">
        <text>L-threonyl-[protein] + ATP = O-phospho-L-threonyl-[protein] + ADP + H(+)</text>
        <dbReference type="Rhea" id="RHEA:46608"/>
        <dbReference type="Rhea" id="RHEA-COMP:11060"/>
        <dbReference type="Rhea" id="RHEA-COMP:11605"/>
        <dbReference type="ChEBI" id="CHEBI:15378"/>
        <dbReference type="ChEBI" id="CHEBI:30013"/>
        <dbReference type="ChEBI" id="CHEBI:30616"/>
        <dbReference type="ChEBI" id="CHEBI:61977"/>
        <dbReference type="ChEBI" id="CHEBI:456216"/>
        <dbReference type="EC" id="2.7.11.1"/>
    </reaction>
</comment>